<gene>
    <name evidence="4" type="ORF">HK15_03315</name>
</gene>
<keyword evidence="2" id="KW-0732">Signal</keyword>
<dbReference type="RefSeq" id="WP_094756206.1">
    <property type="nucleotide sequence ID" value="NZ_JOOY01000153.1"/>
</dbReference>
<evidence type="ECO:0008006" key="6">
    <source>
        <dbReference type="Google" id="ProtNLM"/>
    </source>
</evidence>
<dbReference type="Proteomes" id="UP000194999">
    <property type="component" value="Unassembled WGS sequence"/>
</dbReference>
<feature type="region of interest" description="Disordered" evidence="3">
    <location>
        <begin position="77"/>
        <end position="110"/>
    </location>
</feature>
<sequence>MKKSHLLVALGILSGCAHDHDADTAPVRVETPGMPSAELALQQSIDRVHGFIANMRQRLGDDPALRLRPGVPRPIEATAVQAPPPDTRGAAPGASTARPAAPSSSTRSATPLIGKGGITWFAFGDGTPTLTCHHPAICIIRLEAGETALASQISLSDTANWHTDLVRGTRGIHAGWALAIEPGPQARQATLSLPTSRRVYNIALSAALPNMTTVAFTHASTDPLSQPPFAPVNPLVAYGGANPDFRYTLSGATPAWTPLRVYRDAGHTFIDFPQGQIVTHPRLVILSPRVARSNAYHVAGDSYVVDTVIDDMQLIGPEANQPTVRVTYGAHP</sequence>
<proteinExistence type="inferred from homology"/>
<dbReference type="InterPro" id="IPR010258">
    <property type="entry name" value="Conjugal_tfr_TrbG/VirB9/CagX"/>
</dbReference>
<evidence type="ECO:0000313" key="4">
    <source>
        <dbReference type="EMBL" id="OUI97426.1"/>
    </source>
</evidence>
<protein>
    <recommendedName>
        <fullName evidence="6">Conjugal transfer protein TrbG</fullName>
    </recommendedName>
</protein>
<dbReference type="InterPro" id="IPR033645">
    <property type="entry name" value="VirB9/CagX/TrbG_C"/>
</dbReference>
<organism evidence="4 5">
    <name type="scientific">Acetobacter orientalis</name>
    <dbReference type="NCBI Taxonomy" id="146474"/>
    <lineage>
        <taxon>Bacteria</taxon>
        <taxon>Pseudomonadati</taxon>
        <taxon>Pseudomonadota</taxon>
        <taxon>Alphaproteobacteria</taxon>
        <taxon>Acetobacterales</taxon>
        <taxon>Acetobacteraceae</taxon>
        <taxon>Acetobacter</taxon>
    </lineage>
</organism>
<name>A0A252AZA7_9PROT</name>
<evidence type="ECO:0000256" key="1">
    <source>
        <dbReference type="ARBA" id="ARBA00006135"/>
    </source>
</evidence>
<dbReference type="Pfam" id="PF03524">
    <property type="entry name" value="CagX"/>
    <property type="match status" value="1"/>
</dbReference>
<dbReference type="CDD" id="cd06911">
    <property type="entry name" value="VirB9_CagX_TrbG"/>
    <property type="match status" value="1"/>
</dbReference>
<dbReference type="EMBL" id="JOOY01000153">
    <property type="protein sequence ID" value="OUI97426.1"/>
    <property type="molecule type" value="Genomic_DNA"/>
</dbReference>
<evidence type="ECO:0000256" key="3">
    <source>
        <dbReference type="SAM" id="MobiDB-lite"/>
    </source>
</evidence>
<reference evidence="4 5" key="1">
    <citation type="submission" date="2014-06" db="EMBL/GenBank/DDBJ databases">
        <authorList>
            <person name="Ju J."/>
            <person name="Zhang J."/>
        </authorList>
    </citation>
    <scope>NUCLEOTIDE SEQUENCE [LARGE SCALE GENOMIC DNA]</scope>
    <source>
        <strain evidence="4">DmW_048</strain>
    </source>
</reference>
<comment type="caution">
    <text evidence="4">The sequence shown here is derived from an EMBL/GenBank/DDBJ whole genome shotgun (WGS) entry which is preliminary data.</text>
</comment>
<feature type="compositionally biased region" description="Low complexity" evidence="3">
    <location>
        <begin position="87"/>
        <end position="110"/>
    </location>
</feature>
<dbReference type="InterPro" id="IPR038161">
    <property type="entry name" value="VirB9/CagX/TrbG_C_sf"/>
</dbReference>
<dbReference type="PROSITE" id="PS51257">
    <property type="entry name" value="PROKAR_LIPOPROTEIN"/>
    <property type="match status" value="1"/>
</dbReference>
<evidence type="ECO:0000256" key="2">
    <source>
        <dbReference type="ARBA" id="ARBA00022729"/>
    </source>
</evidence>
<evidence type="ECO:0000313" key="5">
    <source>
        <dbReference type="Proteomes" id="UP000194999"/>
    </source>
</evidence>
<dbReference type="AlphaFoldDB" id="A0A252AZA7"/>
<comment type="similarity">
    <text evidence="1">Belongs to the TrbG/VirB9 family.</text>
</comment>
<dbReference type="Gene3D" id="2.60.40.2500">
    <property type="match status" value="1"/>
</dbReference>
<accession>A0A252AZA7</accession>